<feature type="transmembrane region" description="Helical" evidence="7">
    <location>
        <begin position="217"/>
        <end position="234"/>
    </location>
</feature>
<comment type="subcellular location">
    <subcellularLocation>
        <location evidence="1">Membrane</location>
        <topology evidence="1">Multi-pass membrane protein</topology>
    </subcellularLocation>
</comment>
<dbReference type="InterPro" id="IPR011701">
    <property type="entry name" value="MFS"/>
</dbReference>
<evidence type="ECO:0000256" key="1">
    <source>
        <dbReference type="ARBA" id="ARBA00004141"/>
    </source>
</evidence>
<feature type="transmembrane region" description="Helical" evidence="7">
    <location>
        <begin position="569"/>
        <end position="587"/>
    </location>
</feature>
<keyword evidence="3 7" id="KW-0812">Transmembrane</keyword>
<feature type="transmembrane region" description="Helical" evidence="7">
    <location>
        <begin position="474"/>
        <end position="493"/>
    </location>
</feature>
<evidence type="ECO:0000256" key="7">
    <source>
        <dbReference type="SAM" id="Phobius"/>
    </source>
</evidence>
<dbReference type="Proteomes" id="UP000076858">
    <property type="component" value="Unassembled WGS sequence"/>
</dbReference>
<dbReference type="GO" id="GO:0015293">
    <property type="term" value="F:symporter activity"/>
    <property type="evidence" value="ECO:0007669"/>
    <property type="project" value="UniProtKB-KW"/>
</dbReference>
<sequence>MPGYNPGMRCLGITRYYMFGYNPAFARFLRERGVRDFPSADVNSLVNALCHLYIIEEFSPVHSTIYTRFVQAKNFQTHNMAIDEDMEALRKISTTSSCPTESSLAPLRRRRARLWLSCRLNLALMCLAGTFTFFLMRLNLSFALVCMVRELRYVNDTTVVAISNDSFRDDITTRFVSSPGYDSAEQKDSFGDDLRHIFDEEEGLDWNKEVQGSMLSAFYYGFWVTQVFGGWLSDRIAGSKAILILAMSTMSVISLLSPFVAQWSRIFFFLRLTLGLASGLAFPTIQPLFSRWSAPDERATLIGLAFAGFTLGSSITFPLSGFLCEYGFAGGWPSIFYLSGLLGVIWVVLAIFLVHDSPETHPRITNDELTFLEPYCLKKQHGKKYNSIPWKGILTSGPVHTINVSQFCLNWGFYTLISGLPIFMKEALKFDITQNGLLSSMPYAAALVVHLVAGKFFDWCRGKQLCSLTWLRKIFNTIGFLLPACSFFIVGQLTFEWRYIAVFLLALSQAGSEIAIMGGFMFSNIDLAPQYSGVLQGISNTIGTIPGFVSPIVIAYLTPSGSASEWAKVFYISGSLYIFGALIYLIFGSSERQKWALPLGADIQEKNTRLFQPTVSPVSNRTETFES</sequence>
<dbReference type="InterPro" id="IPR050382">
    <property type="entry name" value="MFS_Na/Anion_cotransporter"/>
</dbReference>
<accession>A0A162DAX6</accession>
<keyword evidence="10" id="KW-1185">Reference proteome</keyword>
<dbReference type="AlphaFoldDB" id="A0A162DAX6"/>
<keyword evidence="2" id="KW-0813">Transport</keyword>
<dbReference type="EMBL" id="LRGB01002993">
    <property type="protein sequence ID" value="KZS05185.1"/>
    <property type="molecule type" value="Genomic_DNA"/>
</dbReference>
<feature type="transmembrane region" description="Helical" evidence="7">
    <location>
        <begin position="241"/>
        <end position="260"/>
    </location>
</feature>
<dbReference type="FunFam" id="1.20.1250.20:FF:000003">
    <property type="entry name" value="Solute carrier family 17 member 3"/>
    <property type="match status" value="1"/>
</dbReference>
<name>A0A162DAX6_9CRUS</name>
<evidence type="ECO:0000313" key="9">
    <source>
        <dbReference type="EMBL" id="KZS05185.1"/>
    </source>
</evidence>
<keyword evidence="6 7" id="KW-0472">Membrane</keyword>
<evidence type="ECO:0000256" key="4">
    <source>
        <dbReference type="ARBA" id="ARBA00022847"/>
    </source>
</evidence>
<feature type="transmembrane region" description="Helical" evidence="7">
    <location>
        <begin position="436"/>
        <end position="453"/>
    </location>
</feature>
<reference evidence="9 10" key="1">
    <citation type="submission" date="2016-03" db="EMBL/GenBank/DDBJ databases">
        <title>EvidentialGene: Evidence-directed Construction of Genes on Genomes.</title>
        <authorList>
            <person name="Gilbert D.G."/>
            <person name="Choi J.-H."/>
            <person name="Mockaitis K."/>
            <person name="Colbourne J."/>
            <person name="Pfrender M."/>
        </authorList>
    </citation>
    <scope>NUCLEOTIDE SEQUENCE [LARGE SCALE GENOMIC DNA]</scope>
    <source>
        <strain evidence="9 10">Xinb3</strain>
        <tissue evidence="9">Complete organism</tissue>
    </source>
</reference>
<gene>
    <name evidence="9" type="ORF">APZ42_031736</name>
</gene>
<dbReference type="PANTHER" id="PTHR11662">
    <property type="entry name" value="SOLUTE CARRIER FAMILY 17"/>
    <property type="match status" value="1"/>
</dbReference>
<feature type="transmembrane region" description="Helical" evidence="7">
    <location>
        <begin position="114"/>
        <end position="135"/>
    </location>
</feature>
<dbReference type="OrthoDB" id="2250022at2759"/>
<evidence type="ECO:0000256" key="2">
    <source>
        <dbReference type="ARBA" id="ARBA00022448"/>
    </source>
</evidence>
<dbReference type="GO" id="GO:0016020">
    <property type="term" value="C:membrane"/>
    <property type="evidence" value="ECO:0007669"/>
    <property type="project" value="UniProtKB-SubCell"/>
</dbReference>
<feature type="transmembrane region" description="Helical" evidence="7">
    <location>
        <begin position="534"/>
        <end position="557"/>
    </location>
</feature>
<dbReference type="SUPFAM" id="SSF103473">
    <property type="entry name" value="MFS general substrate transporter"/>
    <property type="match status" value="1"/>
</dbReference>
<organism evidence="9 10">
    <name type="scientific">Daphnia magna</name>
    <dbReference type="NCBI Taxonomy" id="35525"/>
    <lineage>
        <taxon>Eukaryota</taxon>
        <taxon>Metazoa</taxon>
        <taxon>Ecdysozoa</taxon>
        <taxon>Arthropoda</taxon>
        <taxon>Crustacea</taxon>
        <taxon>Branchiopoda</taxon>
        <taxon>Diplostraca</taxon>
        <taxon>Cladocera</taxon>
        <taxon>Anomopoda</taxon>
        <taxon>Daphniidae</taxon>
        <taxon>Daphnia</taxon>
    </lineage>
</organism>
<evidence type="ECO:0000256" key="5">
    <source>
        <dbReference type="ARBA" id="ARBA00022989"/>
    </source>
</evidence>
<feature type="domain" description="Major facilitator superfamily (MFS) profile" evidence="8">
    <location>
        <begin position="158"/>
        <end position="592"/>
    </location>
</feature>
<dbReference type="STRING" id="35525.A0A162DAX6"/>
<proteinExistence type="predicted"/>
<evidence type="ECO:0000256" key="3">
    <source>
        <dbReference type="ARBA" id="ARBA00022692"/>
    </source>
</evidence>
<feature type="transmembrane region" description="Helical" evidence="7">
    <location>
        <begin position="335"/>
        <end position="354"/>
    </location>
</feature>
<dbReference type="Gene3D" id="1.20.1250.20">
    <property type="entry name" value="MFS general substrate transporter like domains"/>
    <property type="match status" value="2"/>
</dbReference>
<dbReference type="InterPro" id="IPR036259">
    <property type="entry name" value="MFS_trans_sf"/>
</dbReference>
<feature type="transmembrane region" description="Helical" evidence="7">
    <location>
        <begin position="499"/>
        <end position="522"/>
    </location>
</feature>
<evidence type="ECO:0000259" key="8">
    <source>
        <dbReference type="PROSITE" id="PS50850"/>
    </source>
</evidence>
<evidence type="ECO:0000313" key="10">
    <source>
        <dbReference type="Proteomes" id="UP000076858"/>
    </source>
</evidence>
<evidence type="ECO:0000256" key="6">
    <source>
        <dbReference type="ARBA" id="ARBA00023136"/>
    </source>
</evidence>
<dbReference type="PROSITE" id="PS50850">
    <property type="entry name" value="MFS"/>
    <property type="match status" value="1"/>
</dbReference>
<keyword evidence="5 7" id="KW-1133">Transmembrane helix</keyword>
<dbReference type="Pfam" id="PF07690">
    <property type="entry name" value="MFS_1"/>
    <property type="match status" value="1"/>
</dbReference>
<feature type="transmembrane region" description="Helical" evidence="7">
    <location>
        <begin position="301"/>
        <end position="323"/>
    </location>
</feature>
<comment type="caution">
    <text evidence="9">The sequence shown here is derived from an EMBL/GenBank/DDBJ whole genome shotgun (WGS) entry which is preliminary data.</text>
</comment>
<feature type="transmembrane region" description="Helical" evidence="7">
    <location>
        <begin position="266"/>
        <end position="289"/>
    </location>
</feature>
<keyword evidence="4" id="KW-0769">Symport</keyword>
<dbReference type="PANTHER" id="PTHR11662:SF455">
    <property type="entry name" value="GH23975P"/>
    <property type="match status" value="1"/>
</dbReference>
<dbReference type="InterPro" id="IPR020846">
    <property type="entry name" value="MFS_dom"/>
</dbReference>
<protein>
    <submittedName>
        <fullName evidence="9">Major facilitator superfamily transporter 17</fullName>
    </submittedName>
</protein>
<dbReference type="GO" id="GO:0006820">
    <property type="term" value="P:monoatomic anion transport"/>
    <property type="evidence" value="ECO:0007669"/>
    <property type="project" value="TreeGrafter"/>
</dbReference>